<dbReference type="Gene3D" id="3.40.50.300">
    <property type="entry name" value="P-loop containing nucleotide triphosphate hydrolases"/>
    <property type="match status" value="1"/>
</dbReference>
<dbReference type="PROSITE" id="PS50042">
    <property type="entry name" value="CNMP_BINDING_3"/>
    <property type="match status" value="1"/>
</dbReference>
<keyword evidence="2" id="KW-0342">GTP-binding</keyword>
<keyword evidence="1" id="KW-0547">Nucleotide-binding</keyword>
<feature type="compositionally biased region" description="Basic and acidic residues" evidence="4">
    <location>
        <begin position="236"/>
        <end position="249"/>
    </location>
</feature>
<dbReference type="GO" id="GO:0003700">
    <property type="term" value="F:DNA-binding transcription factor activity"/>
    <property type="evidence" value="ECO:0007669"/>
    <property type="project" value="TreeGrafter"/>
</dbReference>
<dbReference type="InterPro" id="IPR027417">
    <property type="entry name" value="P-loop_NTPase"/>
</dbReference>
<evidence type="ECO:0000313" key="7">
    <source>
        <dbReference type="Proteomes" id="UP000649604"/>
    </source>
</evidence>
<dbReference type="Pfam" id="PF00025">
    <property type="entry name" value="Arf"/>
    <property type="match status" value="1"/>
</dbReference>
<dbReference type="GO" id="GO:0005525">
    <property type="term" value="F:GTP binding"/>
    <property type="evidence" value="ECO:0007669"/>
    <property type="project" value="UniProtKB-KW"/>
</dbReference>
<dbReference type="InterPro" id="IPR050397">
    <property type="entry name" value="Env_Response_Regulators"/>
</dbReference>
<feature type="domain" description="Cyclic nucleotide-binding" evidence="5">
    <location>
        <begin position="291"/>
        <end position="394"/>
    </location>
</feature>
<dbReference type="Proteomes" id="UP000649604">
    <property type="component" value="Unassembled WGS sequence"/>
</dbReference>
<dbReference type="CDD" id="cd00038">
    <property type="entry name" value="CAP_ED"/>
    <property type="match status" value="1"/>
</dbReference>
<feature type="compositionally biased region" description="Low complexity" evidence="4">
    <location>
        <begin position="215"/>
        <end position="228"/>
    </location>
</feature>
<keyword evidence="3" id="KW-0175">Coiled coil</keyword>
<dbReference type="GO" id="GO:0005829">
    <property type="term" value="C:cytosol"/>
    <property type="evidence" value="ECO:0007669"/>
    <property type="project" value="TreeGrafter"/>
</dbReference>
<evidence type="ECO:0000256" key="1">
    <source>
        <dbReference type="ARBA" id="ARBA00022741"/>
    </source>
</evidence>
<dbReference type="SUPFAM" id="SSF51206">
    <property type="entry name" value="cAMP-binding domain-like"/>
    <property type="match status" value="1"/>
</dbReference>
<evidence type="ECO:0000313" key="6">
    <source>
        <dbReference type="EMBL" id="MBD3327058.1"/>
    </source>
</evidence>
<comment type="caution">
    <text evidence="6">The sequence shown here is derived from an EMBL/GenBank/DDBJ whole genome shotgun (WGS) entry which is preliminary data.</text>
</comment>
<evidence type="ECO:0000256" key="3">
    <source>
        <dbReference type="SAM" id="Coils"/>
    </source>
</evidence>
<reference evidence="6" key="1">
    <citation type="submission" date="2019-11" db="EMBL/GenBank/DDBJ databases">
        <title>Microbial mats filling the niche in hypersaline microbial mats.</title>
        <authorList>
            <person name="Wong H.L."/>
            <person name="Macleod F.I."/>
            <person name="White R.A. III"/>
            <person name="Burns B.P."/>
        </authorList>
    </citation>
    <scope>NUCLEOTIDE SEQUENCE</scope>
    <source>
        <strain evidence="6">Rbin_158</strain>
    </source>
</reference>
<gene>
    <name evidence="6" type="ORF">GF339_20900</name>
</gene>
<dbReference type="AlphaFoldDB" id="A0A9D5Q829"/>
<dbReference type="InterPro" id="IPR014710">
    <property type="entry name" value="RmlC-like_jellyroll"/>
</dbReference>
<dbReference type="InterPro" id="IPR006689">
    <property type="entry name" value="Small_GTPase_ARF/SAR"/>
</dbReference>
<dbReference type="GO" id="GO:0003924">
    <property type="term" value="F:GTPase activity"/>
    <property type="evidence" value="ECO:0007669"/>
    <property type="project" value="InterPro"/>
</dbReference>
<proteinExistence type="predicted"/>
<dbReference type="PANTHER" id="PTHR24567">
    <property type="entry name" value="CRP FAMILY TRANSCRIPTIONAL REGULATORY PROTEIN"/>
    <property type="match status" value="1"/>
</dbReference>
<evidence type="ECO:0000259" key="5">
    <source>
        <dbReference type="PROSITE" id="PS50042"/>
    </source>
</evidence>
<dbReference type="PANTHER" id="PTHR24567:SF74">
    <property type="entry name" value="HTH-TYPE TRANSCRIPTIONAL REGULATOR ARCR"/>
    <property type="match status" value="1"/>
</dbReference>
<feature type="region of interest" description="Disordered" evidence="4">
    <location>
        <begin position="210"/>
        <end position="263"/>
    </location>
</feature>
<dbReference type="EMBL" id="WJJP01000681">
    <property type="protein sequence ID" value="MBD3327058.1"/>
    <property type="molecule type" value="Genomic_DNA"/>
</dbReference>
<dbReference type="Gene3D" id="2.60.120.10">
    <property type="entry name" value="Jelly Rolls"/>
    <property type="match status" value="1"/>
</dbReference>
<dbReference type="PROSITE" id="PS00889">
    <property type="entry name" value="CNMP_BINDING_2"/>
    <property type="match status" value="1"/>
</dbReference>
<dbReference type="SUPFAM" id="SSF52540">
    <property type="entry name" value="P-loop containing nucleoside triphosphate hydrolases"/>
    <property type="match status" value="1"/>
</dbReference>
<protein>
    <submittedName>
        <fullName evidence="6">Cyclic nucleotide-binding domain-containing protein</fullName>
    </submittedName>
</protein>
<accession>A0A9D5Q829</accession>
<dbReference type="InterPro" id="IPR000595">
    <property type="entry name" value="cNMP-bd_dom"/>
</dbReference>
<organism evidence="6 7">
    <name type="scientific">candidate division KSB3 bacterium</name>
    <dbReference type="NCBI Taxonomy" id="2044937"/>
    <lineage>
        <taxon>Bacteria</taxon>
        <taxon>candidate division KSB3</taxon>
    </lineage>
</organism>
<dbReference type="InterPro" id="IPR018490">
    <property type="entry name" value="cNMP-bd_dom_sf"/>
</dbReference>
<dbReference type="SMART" id="SM00100">
    <property type="entry name" value="cNMP"/>
    <property type="match status" value="1"/>
</dbReference>
<dbReference type="PRINTS" id="PR00449">
    <property type="entry name" value="RASTRNSFRMNG"/>
</dbReference>
<evidence type="ECO:0000256" key="2">
    <source>
        <dbReference type="ARBA" id="ARBA00023134"/>
    </source>
</evidence>
<evidence type="ECO:0000256" key="4">
    <source>
        <dbReference type="SAM" id="MobiDB-lite"/>
    </source>
</evidence>
<sequence>MPIFNYKAKEMIVKIVYYGPGLGGKTTSLQHLHEKTIPDRKGELYFLATETDQTIYFELLPLYVGEIKSFKLRFQVYTVPGQVKYNNTRKAVLQGVDAIVFVADSQRSRREANLISFKNLQYNLQGGYNLLLKNLPLVYEYNKRDMRDLLTIDELNQDLNPWNAPYFETIAIHGEGILDAFESISSLAIQSLEERLLKLEEKAPLKKFIKDHKQPPQSSVPSQPEKPQTTAARRPQQPEHPLEESRDKGPILPFSEEEREPRILPVEEDTPILPISEESGEEGHLLSYIDILAVTYHDGEIIFEEGDTGNEMYFIEVGRVRIIGSYKNTKKVLAIYEKGDFFGEMALFGGNVRSARAVAIGTTRLIPITKKTLASQIQSRPEIATAILKTLSERIRNDTLTISRLADQNKDLRQHLKKARDTIKQCIDQNKLLRQKLEASRSQS</sequence>
<dbReference type="InterPro" id="IPR018488">
    <property type="entry name" value="cNMP-bd_CS"/>
</dbReference>
<name>A0A9D5Q829_9BACT</name>
<dbReference type="Pfam" id="PF00027">
    <property type="entry name" value="cNMP_binding"/>
    <property type="match status" value="1"/>
</dbReference>
<feature type="coiled-coil region" evidence="3">
    <location>
        <begin position="402"/>
        <end position="443"/>
    </location>
</feature>